<protein>
    <recommendedName>
        <fullName evidence="2">F-box domain-containing protein</fullName>
    </recommendedName>
</protein>
<dbReference type="Gene3D" id="3.80.10.10">
    <property type="entry name" value="Ribonuclease Inhibitor"/>
    <property type="match status" value="1"/>
</dbReference>
<proteinExistence type="predicted"/>
<evidence type="ECO:0000256" key="1">
    <source>
        <dbReference type="SAM" id="MobiDB-lite"/>
    </source>
</evidence>
<gene>
    <name evidence="3" type="ORF">RSOLAG1IB_06598</name>
</gene>
<dbReference type="Pfam" id="PF12937">
    <property type="entry name" value="F-box-like"/>
    <property type="match status" value="1"/>
</dbReference>
<organism evidence="3 4">
    <name type="scientific">Thanatephorus cucumeris (strain AG1-IB / isolate 7/3/14)</name>
    <name type="common">Lettuce bottom rot fungus</name>
    <name type="synonym">Rhizoctonia solani</name>
    <dbReference type="NCBI Taxonomy" id="1108050"/>
    <lineage>
        <taxon>Eukaryota</taxon>
        <taxon>Fungi</taxon>
        <taxon>Dikarya</taxon>
        <taxon>Basidiomycota</taxon>
        <taxon>Agaricomycotina</taxon>
        <taxon>Agaricomycetes</taxon>
        <taxon>Cantharellales</taxon>
        <taxon>Ceratobasidiaceae</taxon>
        <taxon>Rhizoctonia</taxon>
        <taxon>Rhizoctonia solani AG-1</taxon>
    </lineage>
</organism>
<dbReference type="EMBL" id="LN679113">
    <property type="protein sequence ID" value="CEL53817.1"/>
    <property type="molecule type" value="Genomic_DNA"/>
</dbReference>
<dbReference type="PANTHER" id="PTHR38926:SF5">
    <property type="entry name" value="F-BOX AND LEUCINE-RICH REPEAT PROTEIN 6"/>
    <property type="match status" value="1"/>
</dbReference>
<dbReference type="AlphaFoldDB" id="A0A0B7FC51"/>
<dbReference type="InterPro" id="IPR001810">
    <property type="entry name" value="F-box_dom"/>
</dbReference>
<dbReference type="SUPFAM" id="SSF81383">
    <property type="entry name" value="F-box domain"/>
    <property type="match status" value="1"/>
</dbReference>
<feature type="region of interest" description="Disordered" evidence="1">
    <location>
        <begin position="1"/>
        <end position="24"/>
    </location>
</feature>
<dbReference type="InterPro" id="IPR032675">
    <property type="entry name" value="LRR_dom_sf"/>
</dbReference>
<sequence length="487" mass="54650">MSDSAIDNKPGVPHQTVESRKLRNSLQPVGRLPEDLLVEVLMTVKSSSSTEHPYVHHVYTASQVCSRWRRICINSPLLWACIRIETFPLSPFVDLCITRAKGAPISLNVDPLRKKHKLTTNNWRHLVRSLATRSVSTERWKALAIHVDSFEVFPDLLEHLVLHPTPNLESISCATQTHKHLSELHPAHRSNTVSFSPSKSQLLSSSLPRLSSVELKRVHLAHLFDLKPPVLLNRLTRLHLVQSGVIHYTPDAFALLLSSYPNLQEVSLTEYPYSKDTDPALWSTIPPIAFRTLCRLKLLVADVYAVDGIGTPWILRFLQSIDAPRLQQLIIVSPPMLSNSPIEELVDFISAGYTPNQLNANETNPARKSLYPMLRYLSVRFNLPKDTRLHKAESMLAALPSLKYLSILGEDVTVVGNTPQCSPCLTHLFIQSPAGPGQLKRVLHNRQEAGLPIRVLGVQENTDVTELPCTVELKRYSPARAISFLDF</sequence>
<evidence type="ECO:0000313" key="3">
    <source>
        <dbReference type="EMBL" id="CEL53817.1"/>
    </source>
</evidence>
<dbReference type="PANTHER" id="PTHR38926">
    <property type="entry name" value="F-BOX DOMAIN CONTAINING PROTEIN, EXPRESSED"/>
    <property type="match status" value="1"/>
</dbReference>
<name>A0A0B7FC51_THACB</name>
<dbReference type="SUPFAM" id="SSF52047">
    <property type="entry name" value="RNI-like"/>
    <property type="match status" value="1"/>
</dbReference>
<feature type="domain" description="F-box" evidence="2">
    <location>
        <begin position="30"/>
        <end position="83"/>
    </location>
</feature>
<evidence type="ECO:0000259" key="2">
    <source>
        <dbReference type="Pfam" id="PF12937"/>
    </source>
</evidence>
<accession>A0A0B7FC51</accession>
<dbReference type="Gene3D" id="1.20.1280.50">
    <property type="match status" value="1"/>
</dbReference>
<keyword evidence="4" id="KW-1185">Reference proteome</keyword>
<dbReference type="OrthoDB" id="2884925at2759"/>
<dbReference type="InterPro" id="IPR036047">
    <property type="entry name" value="F-box-like_dom_sf"/>
</dbReference>
<dbReference type="Proteomes" id="UP000059188">
    <property type="component" value="Unassembled WGS sequence"/>
</dbReference>
<evidence type="ECO:0000313" key="4">
    <source>
        <dbReference type="Proteomes" id="UP000059188"/>
    </source>
</evidence>
<reference evidence="3 4" key="1">
    <citation type="submission" date="2014-11" db="EMBL/GenBank/DDBJ databases">
        <authorList>
            <person name="Wibberg Daniel"/>
        </authorList>
    </citation>
    <scope>NUCLEOTIDE SEQUENCE [LARGE SCALE GENOMIC DNA]</scope>
    <source>
        <strain evidence="3">Rhizoctonia solani AG1-IB 7/3/14</strain>
    </source>
</reference>